<feature type="transmembrane region" description="Helical" evidence="11">
    <location>
        <begin position="240"/>
        <end position="262"/>
    </location>
</feature>
<name>A0ABV9HWJ0_9FLAO</name>
<feature type="transmembrane region" description="Helical" evidence="11">
    <location>
        <begin position="97"/>
        <end position="116"/>
    </location>
</feature>
<evidence type="ECO:0000313" key="13">
    <source>
        <dbReference type="Proteomes" id="UP001596043"/>
    </source>
</evidence>
<dbReference type="EMBL" id="JBHSFV010000003">
    <property type="protein sequence ID" value="MFC4633664.1"/>
    <property type="molecule type" value="Genomic_DNA"/>
</dbReference>
<reference evidence="13" key="1">
    <citation type="journal article" date="2019" name="Int. J. Syst. Evol. Microbiol.">
        <title>The Global Catalogue of Microorganisms (GCM) 10K type strain sequencing project: providing services to taxonomists for standard genome sequencing and annotation.</title>
        <authorList>
            <consortium name="The Broad Institute Genomics Platform"/>
            <consortium name="The Broad Institute Genome Sequencing Center for Infectious Disease"/>
            <person name="Wu L."/>
            <person name="Ma J."/>
        </authorList>
    </citation>
    <scope>NUCLEOTIDE SEQUENCE [LARGE SCALE GENOMIC DNA]</scope>
    <source>
        <strain evidence="13">YJ-61-S</strain>
    </source>
</reference>
<keyword evidence="6 11" id="KW-0812">Transmembrane</keyword>
<feature type="transmembrane region" description="Helical" evidence="11">
    <location>
        <begin position="200"/>
        <end position="220"/>
    </location>
</feature>
<feature type="transmembrane region" description="Helical" evidence="11">
    <location>
        <begin position="164"/>
        <end position="188"/>
    </location>
</feature>
<dbReference type="Proteomes" id="UP001596043">
    <property type="component" value="Unassembled WGS sequence"/>
</dbReference>
<evidence type="ECO:0000256" key="3">
    <source>
        <dbReference type="ARBA" id="ARBA00022448"/>
    </source>
</evidence>
<evidence type="ECO:0000256" key="10">
    <source>
        <dbReference type="ARBA" id="ARBA00031636"/>
    </source>
</evidence>
<evidence type="ECO:0000256" key="4">
    <source>
        <dbReference type="ARBA" id="ARBA00022449"/>
    </source>
</evidence>
<comment type="subcellular location">
    <subcellularLocation>
        <location evidence="1">Cell membrane</location>
        <topology evidence="1">Multi-pass membrane protein</topology>
    </subcellularLocation>
</comment>
<dbReference type="RefSeq" id="WP_379978076.1">
    <property type="nucleotide sequence ID" value="NZ_JBHSFV010000003.1"/>
</dbReference>
<accession>A0ABV9HWJ0</accession>
<feature type="transmembrane region" description="Helical" evidence="11">
    <location>
        <begin position="136"/>
        <end position="157"/>
    </location>
</feature>
<feature type="transmembrane region" description="Helical" evidence="11">
    <location>
        <begin position="282"/>
        <end position="301"/>
    </location>
</feature>
<feature type="transmembrane region" description="Helical" evidence="11">
    <location>
        <begin position="418"/>
        <end position="438"/>
    </location>
</feature>
<dbReference type="PIRSF" id="PIRSF006603">
    <property type="entry name" value="DinF"/>
    <property type="match status" value="1"/>
</dbReference>
<dbReference type="InterPro" id="IPR048279">
    <property type="entry name" value="MdtK-like"/>
</dbReference>
<feature type="transmembrane region" description="Helical" evidence="11">
    <location>
        <begin position="49"/>
        <end position="68"/>
    </location>
</feature>
<feature type="transmembrane region" description="Helical" evidence="11">
    <location>
        <begin position="322"/>
        <end position="342"/>
    </location>
</feature>
<evidence type="ECO:0000256" key="9">
    <source>
        <dbReference type="ARBA" id="ARBA00023136"/>
    </source>
</evidence>
<dbReference type="InterPro" id="IPR002528">
    <property type="entry name" value="MATE_fam"/>
</dbReference>
<keyword evidence="9 11" id="KW-0472">Membrane</keyword>
<protein>
    <recommendedName>
        <fullName evidence="10">Multidrug-efflux transporter</fullName>
    </recommendedName>
</protein>
<keyword evidence="7 11" id="KW-1133">Transmembrane helix</keyword>
<keyword evidence="3" id="KW-0813">Transport</keyword>
<evidence type="ECO:0000256" key="8">
    <source>
        <dbReference type="ARBA" id="ARBA00023065"/>
    </source>
</evidence>
<gene>
    <name evidence="12" type="ORF">ACFO3O_07085</name>
</gene>
<dbReference type="PANTHER" id="PTHR43298:SF2">
    <property type="entry name" value="FMN_FAD EXPORTER YEEO-RELATED"/>
    <property type="match status" value="1"/>
</dbReference>
<evidence type="ECO:0000256" key="2">
    <source>
        <dbReference type="ARBA" id="ARBA00010199"/>
    </source>
</evidence>
<sequence>MESNATINISFKRIQQLAIPAIIAGIAEPVLSSTDAAVVGNMPAFSTESLAAVGIVGAFLSMLIWILGQTRSAISAIISQNLGAGKLEDIKVLPAQAIFFNIILSFFVLGGTYFFVEDIFTFLNAEGMVLDLSIDYYNIRVWGFPLTLFTFAVFGIFRGLQNTFWPMLVAISGALINIGLDFALVYGIEGIIVPLGVKGAAWASLLSQAIMAIMALIFLLVKTNISLRLRFPLHPEIRRLVGMSLNLFVRSLSLNIALVLAVKEATALGTASVAAHTIAANIWLFTAFFIDGYGAAGNVLGGRLLGAKNYTGLWILTKRVNTYNLIVAALLMIACTVGYTIAGELFSNEEMVLTVFYSVFYIVILIQPLNSIAFTLDAIFKGLGEMAYLRNTLLVATFLGFLPALYLGKEMNWGLEGIWMAFVVWMLFRASALCIKYYKTYYKLAKKD</sequence>
<evidence type="ECO:0000256" key="5">
    <source>
        <dbReference type="ARBA" id="ARBA00022475"/>
    </source>
</evidence>
<evidence type="ECO:0000256" key="1">
    <source>
        <dbReference type="ARBA" id="ARBA00004651"/>
    </source>
</evidence>
<comment type="caution">
    <text evidence="12">The sequence shown here is derived from an EMBL/GenBank/DDBJ whole genome shotgun (WGS) entry which is preliminary data.</text>
</comment>
<dbReference type="PANTHER" id="PTHR43298">
    <property type="entry name" value="MULTIDRUG RESISTANCE PROTEIN NORM-RELATED"/>
    <property type="match status" value="1"/>
</dbReference>
<evidence type="ECO:0000256" key="6">
    <source>
        <dbReference type="ARBA" id="ARBA00022692"/>
    </source>
</evidence>
<feature type="transmembrane region" description="Helical" evidence="11">
    <location>
        <begin position="354"/>
        <end position="376"/>
    </location>
</feature>
<evidence type="ECO:0000313" key="12">
    <source>
        <dbReference type="EMBL" id="MFC4633664.1"/>
    </source>
</evidence>
<dbReference type="NCBIfam" id="TIGR00797">
    <property type="entry name" value="matE"/>
    <property type="match status" value="1"/>
</dbReference>
<dbReference type="InterPro" id="IPR044644">
    <property type="entry name" value="DinF-like"/>
</dbReference>
<proteinExistence type="inferred from homology"/>
<dbReference type="Pfam" id="PF01554">
    <property type="entry name" value="MatE"/>
    <property type="match status" value="2"/>
</dbReference>
<keyword evidence="13" id="KW-1185">Reference proteome</keyword>
<dbReference type="CDD" id="cd13136">
    <property type="entry name" value="MATE_DinF_like"/>
    <property type="match status" value="1"/>
</dbReference>
<dbReference type="InterPro" id="IPR050222">
    <property type="entry name" value="MATE_MdtK"/>
</dbReference>
<keyword evidence="4" id="KW-0050">Antiport</keyword>
<keyword evidence="8" id="KW-0406">Ion transport</keyword>
<evidence type="ECO:0000256" key="7">
    <source>
        <dbReference type="ARBA" id="ARBA00022989"/>
    </source>
</evidence>
<comment type="similarity">
    <text evidence="2">Belongs to the multi antimicrobial extrusion (MATE) (TC 2.A.66.1) family.</text>
</comment>
<feature type="transmembrane region" description="Helical" evidence="11">
    <location>
        <begin position="388"/>
        <end position="406"/>
    </location>
</feature>
<organism evidence="12 13">
    <name type="scientific">Dokdonia ponticola</name>
    <dbReference type="NCBI Taxonomy" id="2041041"/>
    <lineage>
        <taxon>Bacteria</taxon>
        <taxon>Pseudomonadati</taxon>
        <taxon>Bacteroidota</taxon>
        <taxon>Flavobacteriia</taxon>
        <taxon>Flavobacteriales</taxon>
        <taxon>Flavobacteriaceae</taxon>
        <taxon>Dokdonia</taxon>
    </lineage>
</organism>
<evidence type="ECO:0000256" key="11">
    <source>
        <dbReference type="SAM" id="Phobius"/>
    </source>
</evidence>
<keyword evidence="5" id="KW-1003">Cell membrane</keyword>